<comment type="similarity">
    <text evidence="2 14">Belongs to the Cob(I)alamin adenosyltransferase family.</text>
</comment>
<comment type="pathway">
    <text evidence="1 14">Cofactor biosynthesis; adenosylcobalamin biosynthesis; adenosylcobalamin from cob(II)yrinate a,c-diamide: step 2/7.</text>
</comment>
<evidence type="ECO:0000313" key="18">
    <source>
        <dbReference type="Proteomes" id="UP000003505"/>
    </source>
</evidence>
<evidence type="ECO:0000256" key="7">
    <source>
        <dbReference type="ARBA" id="ARBA00022741"/>
    </source>
</evidence>
<dbReference type="EC" id="2.5.1.17" evidence="3 14"/>
<reference evidence="17 18" key="1">
    <citation type="submission" date="2009-09" db="EMBL/GenBank/DDBJ databases">
        <authorList>
            <person name="Weinstock G."/>
            <person name="Sodergren E."/>
            <person name="Clifton S."/>
            <person name="Fulton L."/>
            <person name="Fulton B."/>
            <person name="Courtney L."/>
            <person name="Fronick C."/>
            <person name="Harrison M."/>
            <person name="Strong C."/>
            <person name="Farmer C."/>
            <person name="Delahaunty K."/>
            <person name="Markovic C."/>
            <person name="Hall O."/>
            <person name="Minx P."/>
            <person name="Tomlinson C."/>
            <person name="Mitreva M."/>
            <person name="Nelson J."/>
            <person name="Hou S."/>
            <person name="Wollam A."/>
            <person name="Pepin K.H."/>
            <person name="Johnson M."/>
            <person name="Bhonagiri V."/>
            <person name="Nash W.E."/>
            <person name="Warren W."/>
            <person name="Chinwalla A."/>
            <person name="Mardis E.R."/>
            <person name="Wilson R.K."/>
        </authorList>
    </citation>
    <scope>NUCLEOTIDE SEQUENCE [LARGE SCALE GENOMIC DNA]</scope>
    <source>
        <strain evidence="17">ATCC 35185</strain>
        <strain evidence="18">ATCC 35185 / DSM 20758 / VPI D19B-28</strain>
    </source>
</reference>
<dbReference type="InterPro" id="IPR016030">
    <property type="entry name" value="CblAdoTrfase-like"/>
</dbReference>
<gene>
    <name evidence="16" type="ordered locus">Selsp_1234</name>
    <name evidence="17" type="ORF">SELSPUOL_00997</name>
</gene>
<evidence type="ECO:0000313" key="19">
    <source>
        <dbReference type="Proteomes" id="UP000011124"/>
    </source>
</evidence>
<dbReference type="Gene3D" id="1.20.1200.10">
    <property type="entry name" value="Cobalamin adenosyltransferase-like"/>
    <property type="match status" value="1"/>
</dbReference>
<dbReference type="GO" id="GO:0008817">
    <property type="term" value="F:corrinoid adenosyltransferase activity"/>
    <property type="evidence" value="ECO:0007669"/>
    <property type="project" value="UniProtKB-UniRule"/>
</dbReference>
<evidence type="ECO:0000256" key="14">
    <source>
        <dbReference type="RuleBase" id="RU366026"/>
    </source>
</evidence>
<evidence type="ECO:0000256" key="3">
    <source>
        <dbReference type="ARBA" id="ARBA00012454"/>
    </source>
</evidence>
<dbReference type="OrthoDB" id="9778896at2"/>
<comment type="catalytic activity">
    <reaction evidence="13 14">
        <text>2 cob(II)alamin + reduced [electron-transfer flavoprotein] + 2 ATP = 2 adenosylcob(III)alamin + 2 triphosphate + oxidized [electron-transfer flavoprotein] + 3 H(+)</text>
        <dbReference type="Rhea" id="RHEA:28671"/>
        <dbReference type="Rhea" id="RHEA-COMP:10685"/>
        <dbReference type="Rhea" id="RHEA-COMP:10686"/>
        <dbReference type="ChEBI" id="CHEBI:15378"/>
        <dbReference type="ChEBI" id="CHEBI:16304"/>
        <dbReference type="ChEBI" id="CHEBI:18036"/>
        <dbReference type="ChEBI" id="CHEBI:18408"/>
        <dbReference type="ChEBI" id="CHEBI:30616"/>
        <dbReference type="ChEBI" id="CHEBI:57692"/>
        <dbReference type="ChEBI" id="CHEBI:58307"/>
        <dbReference type="EC" id="2.5.1.17"/>
    </reaction>
</comment>
<dbReference type="eggNOG" id="COG2096">
    <property type="taxonomic scope" value="Bacteria"/>
</dbReference>
<dbReference type="Proteomes" id="UP000003505">
    <property type="component" value="Unassembled WGS sequence"/>
</dbReference>
<evidence type="ECO:0000256" key="12">
    <source>
        <dbReference type="ARBA" id="ARBA00048555"/>
    </source>
</evidence>
<protein>
    <recommendedName>
        <fullName evidence="4 14">Corrinoid adenosyltransferase</fullName>
        <ecNumber evidence="3 14">2.5.1.17</ecNumber>
    </recommendedName>
    <alternativeName>
        <fullName evidence="9 14">Cob(II)alamin adenosyltransferase</fullName>
    </alternativeName>
    <alternativeName>
        <fullName evidence="11 14">Cob(II)yrinic acid a,c-diamide adenosyltransferase</fullName>
    </alternativeName>
    <alternativeName>
        <fullName evidence="10 14">Cobinamide/cobalamin adenosyltransferase</fullName>
    </alternativeName>
</protein>
<evidence type="ECO:0000256" key="1">
    <source>
        <dbReference type="ARBA" id="ARBA00005121"/>
    </source>
</evidence>
<dbReference type="NCBIfam" id="TIGR00636">
    <property type="entry name" value="PduO_Nterm"/>
    <property type="match status" value="1"/>
</dbReference>
<keyword evidence="8 14" id="KW-0067">ATP-binding</keyword>
<evidence type="ECO:0000256" key="13">
    <source>
        <dbReference type="ARBA" id="ARBA00048692"/>
    </source>
</evidence>
<keyword evidence="5 14" id="KW-0169">Cobalamin biosynthesis</keyword>
<sequence>MGVYTKTGDKGQTSLYTGERVDKDALRVETYGSVDEAGSALAMARAFATKEAVREKILVLLKKLPLLMADIASLGEKPMITREDSEMMEKDIDAIDAKLPKLAHFLIPGDTQAGAMLDLARTSVRRAERRFCALAKEADLHEEDRVFLNRLSDYCFMLMRLEEAED</sequence>
<evidence type="ECO:0000256" key="9">
    <source>
        <dbReference type="ARBA" id="ARBA00031529"/>
    </source>
</evidence>
<dbReference type="GO" id="GO:0005524">
    <property type="term" value="F:ATP binding"/>
    <property type="evidence" value="ECO:0007669"/>
    <property type="project" value="UniProtKB-UniRule"/>
</dbReference>
<evidence type="ECO:0000256" key="11">
    <source>
        <dbReference type="ARBA" id="ARBA00033354"/>
    </source>
</evidence>
<dbReference type="SUPFAM" id="SSF89028">
    <property type="entry name" value="Cobalamin adenosyltransferase-like"/>
    <property type="match status" value="1"/>
</dbReference>
<evidence type="ECO:0000256" key="10">
    <source>
        <dbReference type="ARBA" id="ARBA00033334"/>
    </source>
</evidence>
<name>C9LTI6_SELS3</name>
<keyword evidence="6 14" id="KW-0808">Transferase</keyword>
<dbReference type="RefSeq" id="WP_006192236.1">
    <property type="nucleotide sequence ID" value="NC_015437.1"/>
</dbReference>
<dbReference type="EMBL" id="ACKP02000015">
    <property type="protein sequence ID" value="EEX77720.1"/>
    <property type="molecule type" value="Genomic_DNA"/>
</dbReference>
<accession>C9LTI6</accession>
<dbReference type="InterPro" id="IPR029499">
    <property type="entry name" value="PduO-typ"/>
</dbReference>
<dbReference type="Proteomes" id="UP000011124">
    <property type="component" value="Chromosome"/>
</dbReference>
<keyword evidence="19" id="KW-1185">Reference proteome</keyword>
<proteinExistence type="inferred from homology"/>
<dbReference type="InterPro" id="IPR036451">
    <property type="entry name" value="CblAdoTrfase-like_sf"/>
</dbReference>
<evidence type="ECO:0000256" key="2">
    <source>
        <dbReference type="ARBA" id="ARBA00007487"/>
    </source>
</evidence>
<comment type="catalytic activity">
    <reaction evidence="12 14">
        <text>2 cob(II)yrinate a,c diamide + reduced [electron-transfer flavoprotein] + 2 ATP = 2 adenosylcob(III)yrinate a,c-diamide + 2 triphosphate + oxidized [electron-transfer flavoprotein] + 3 H(+)</text>
        <dbReference type="Rhea" id="RHEA:11528"/>
        <dbReference type="Rhea" id="RHEA-COMP:10685"/>
        <dbReference type="Rhea" id="RHEA-COMP:10686"/>
        <dbReference type="ChEBI" id="CHEBI:15378"/>
        <dbReference type="ChEBI" id="CHEBI:18036"/>
        <dbReference type="ChEBI" id="CHEBI:30616"/>
        <dbReference type="ChEBI" id="CHEBI:57692"/>
        <dbReference type="ChEBI" id="CHEBI:58307"/>
        <dbReference type="ChEBI" id="CHEBI:58503"/>
        <dbReference type="ChEBI" id="CHEBI:58537"/>
        <dbReference type="EC" id="2.5.1.17"/>
    </reaction>
</comment>
<dbReference type="EMBL" id="CP002637">
    <property type="protein sequence ID" value="AEC00193.1"/>
    <property type="molecule type" value="Genomic_DNA"/>
</dbReference>
<evidence type="ECO:0000256" key="5">
    <source>
        <dbReference type="ARBA" id="ARBA00022573"/>
    </source>
</evidence>
<dbReference type="HOGENOM" id="CLU_083486_0_1_9"/>
<dbReference type="UniPathway" id="UPA00148">
    <property type="reaction ID" value="UER00233"/>
</dbReference>
<dbReference type="GO" id="GO:0009236">
    <property type="term" value="P:cobalamin biosynthetic process"/>
    <property type="evidence" value="ECO:0007669"/>
    <property type="project" value="UniProtKB-UniRule"/>
</dbReference>
<dbReference type="KEGG" id="ssg:Selsp_1234"/>
<dbReference type="AlphaFoldDB" id="C9LTI6"/>
<evidence type="ECO:0000313" key="17">
    <source>
        <dbReference type="EMBL" id="EEX77720.1"/>
    </source>
</evidence>
<evidence type="ECO:0000256" key="8">
    <source>
        <dbReference type="ARBA" id="ARBA00022840"/>
    </source>
</evidence>
<evidence type="ECO:0000256" key="6">
    <source>
        <dbReference type="ARBA" id="ARBA00022679"/>
    </source>
</evidence>
<keyword evidence="7 14" id="KW-0547">Nucleotide-binding</keyword>
<evidence type="ECO:0000313" key="16">
    <source>
        <dbReference type="EMBL" id="AEC00193.1"/>
    </source>
</evidence>
<evidence type="ECO:0000256" key="4">
    <source>
        <dbReference type="ARBA" id="ARBA00020963"/>
    </source>
</evidence>
<evidence type="ECO:0000259" key="15">
    <source>
        <dbReference type="Pfam" id="PF01923"/>
    </source>
</evidence>
<dbReference type="PANTHER" id="PTHR12213">
    <property type="entry name" value="CORRINOID ADENOSYLTRANSFERASE"/>
    <property type="match status" value="1"/>
</dbReference>
<dbReference type="Pfam" id="PF01923">
    <property type="entry name" value="Cob_adeno_trans"/>
    <property type="match status" value="1"/>
</dbReference>
<dbReference type="PANTHER" id="PTHR12213:SF0">
    <property type="entry name" value="CORRINOID ADENOSYLTRANSFERASE MMAB"/>
    <property type="match status" value="1"/>
</dbReference>
<dbReference type="STRING" id="546271.Selsp_1234"/>
<organism evidence="17 18">
    <name type="scientific">Selenomonas sputigena (strain ATCC 35185 / DSM 20758 / CCUG 44933 / VPI D19B-28)</name>
    <dbReference type="NCBI Taxonomy" id="546271"/>
    <lineage>
        <taxon>Bacteria</taxon>
        <taxon>Bacillati</taxon>
        <taxon>Bacillota</taxon>
        <taxon>Negativicutes</taxon>
        <taxon>Selenomonadales</taxon>
        <taxon>Selenomonadaceae</taxon>
        <taxon>Selenomonas</taxon>
    </lineage>
</organism>
<reference evidence="16 19" key="2">
    <citation type="submission" date="2011-04" db="EMBL/GenBank/DDBJ databases">
        <title>The complete genome of Selenomonas sputigena DSM 20758.</title>
        <authorList>
            <consortium name="US DOE Joint Genome Institute (JGI-PGF)"/>
            <person name="Lucas S."/>
            <person name="Copeland A."/>
            <person name="Lapidus A."/>
            <person name="Bruce D."/>
            <person name="Goodwin L."/>
            <person name="Pitluck S."/>
            <person name="Peters L."/>
            <person name="Kyrpides N."/>
            <person name="Mavromatis K."/>
            <person name="Ivanova N."/>
            <person name="Ovchinnikova G."/>
            <person name="Teshima H."/>
            <person name="Detter J.C."/>
            <person name="Tapia R."/>
            <person name="Han C."/>
            <person name="Land M."/>
            <person name="Hauser L."/>
            <person name="Markowitz V."/>
            <person name="Cheng J.-F."/>
            <person name="Hugenholtz P."/>
            <person name="Woyke T."/>
            <person name="Wu D."/>
            <person name="Gronow S."/>
            <person name="Wellnitz S."/>
            <person name="Schneider S."/>
            <person name="Klenk H.-P."/>
            <person name="Eisen J.A."/>
        </authorList>
    </citation>
    <scope>NUCLEOTIDE SEQUENCE [LARGE SCALE GENOMIC DNA]</scope>
    <source>
        <strain evidence="16">ATCC 35185</strain>
        <strain evidence="19">ATCC 35185 / DSM 20758 / VPI D19B-28</strain>
    </source>
</reference>
<feature type="domain" description="Cobalamin adenosyltransferase-like" evidence="15">
    <location>
        <begin position="3"/>
        <end position="161"/>
    </location>
</feature>